<sequence>MPTISLPQQLTRTGRLTFGAPSRFTLTPDGTRLLFLRSRGGEDPAGCLWALDCADGTERLLVDPAELLGGGEEQLCEEERTRRERTREQGAGIVGYATDAAVELAVFALSGSLWTVDVATGAARRLPAPGPVGDPRPDPTGRHIAYLGGGALRVIGADGSGDRALAAPDGPDVVLGAAEHVAAESMGRRRGYWWAPDGSRLLVARVDTSAVALWHLADPAHPDRRPRAVRYPGAGSPNADVSLWLADLTGHRTEVRWDRAAFEYLTAAGWDAHGPFAAVQSRDQRTTRLLALDPADGATRILHERRDEHWVQLVPGLPARTEGGLLLGSVDRDGTRRLTVGGVPVTDEGLQLRAVLGVDGERVLFTAGEDPTEIQLWSYRADQGVRRLSAEPGLHDGLLRAGTLVHTARTPDRPGSRTRVLRLDDAGAPAGPDVPLASHAAQPVLALRVTRSTVGPRELRTLLFLPSWHRPGDDPLPVLVDPYAGPGLQKVTADQSAHMFVSQWFAEQGFAVLVTDGAGTPGRGPRWEREIHGDFLGPVLDDQVAALHEMVRRHRELDPGRVGVRGWSFGGTLAAAAVLRRPDVFHAAVAGGAVSDQRLYDTHWRERYLGHPDTFPEHYRACSLLHDAPKLTRPLLLVHGLADDNVFVANTLRLSAALLAAGRPHEVLPLSEVTHAAPAGDGYARLLGHQLEFLRRHLA</sequence>
<reference evidence="4" key="1">
    <citation type="journal article" date="2019" name="Int. J. Syst. Evol. Microbiol.">
        <title>The Global Catalogue of Microorganisms (GCM) 10K type strain sequencing project: providing services to taxonomists for standard genome sequencing and annotation.</title>
        <authorList>
            <consortium name="The Broad Institute Genomics Platform"/>
            <consortium name="The Broad Institute Genome Sequencing Center for Infectious Disease"/>
            <person name="Wu L."/>
            <person name="Ma J."/>
        </authorList>
    </citation>
    <scope>NUCLEOTIDE SEQUENCE [LARGE SCALE GENOMIC DNA]</scope>
    <source>
        <strain evidence="4">JCM 13004</strain>
    </source>
</reference>
<evidence type="ECO:0000259" key="1">
    <source>
        <dbReference type="Pfam" id="PF00326"/>
    </source>
</evidence>
<evidence type="ECO:0000313" key="4">
    <source>
        <dbReference type="Proteomes" id="UP001500037"/>
    </source>
</evidence>
<evidence type="ECO:0000313" key="3">
    <source>
        <dbReference type="EMBL" id="GAA1254263.1"/>
    </source>
</evidence>
<feature type="domain" description="Dipeptidylpeptidase IV N-terminal" evidence="2">
    <location>
        <begin position="109"/>
        <end position="394"/>
    </location>
</feature>
<keyword evidence="4" id="KW-1185">Reference proteome</keyword>
<dbReference type="InterPro" id="IPR001375">
    <property type="entry name" value="Peptidase_S9_cat"/>
</dbReference>
<protein>
    <submittedName>
        <fullName evidence="3">Prolyl oligopeptidase family serine peptidase</fullName>
    </submittedName>
</protein>
<dbReference type="Proteomes" id="UP001500037">
    <property type="component" value="Unassembled WGS sequence"/>
</dbReference>
<comment type="caution">
    <text evidence="3">The sequence shown here is derived from an EMBL/GenBank/DDBJ whole genome shotgun (WGS) entry which is preliminary data.</text>
</comment>
<accession>A0ABP4H951</accession>
<organism evidence="3 4">
    <name type="scientific">Kitasatospora nipponensis</name>
    <dbReference type="NCBI Taxonomy" id="258049"/>
    <lineage>
        <taxon>Bacteria</taxon>
        <taxon>Bacillati</taxon>
        <taxon>Actinomycetota</taxon>
        <taxon>Actinomycetes</taxon>
        <taxon>Kitasatosporales</taxon>
        <taxon>Streptomycetaceae</taxon>
        <taxon>Kitasatospora</taxon>
    </lineage>
</organism>
<name>A0ABP4H951_9ACTN</name>
<dbReference type="Gene3D" id="3.40.50.1820">
    <property type="entry name" value="alpha/beta hydrolase"/>
    <property type="match status" value="1"/>
</dbReference>
<dbReference type="PANTHER" id="PTHR11731:SF193">
    <property type="entry name" value="DIPEPTIDYL PEPTIDASE 9"/>
    <property type="match status" value="1"/>
</dbReference>
<evidence type="ECO:0000259" key="2">
    <source>
        <dbReference type="Pfam" id="PF00930"/>
    </source>
</evidence>
<dbReference type="Pfam" id="PF00930">
    <property type="entry name" value="DPPIV_N"/>
    <property type="match status" value="1"/>
</dbReference>
<dbReference type="SUPFAM" id="SSF82171">
    <property type="entry name" value="DPP6 N-terminal domain-like"/>
    <property type="match status" value="1"/>
</dbReference>
<proteinExistence type="predicted"/>
<dbReference type="InterPro" id="IPR050278">
    <property type="entry name" value="Serine_Prot_S9B/DPPIV"/>
</dbReference>
<dbReference type="InterPro" id="IPR029058">
    <property type="entry name" value="AB_hydrolase_fold"/>
</dbReference>
<gene>
    <name evidence="3" type="ORF">GCM10009665_51130</name>
</gene>
<dbReference type="InterPro" id="IPR011659">
    <property type="entry name" value="WD40"/>
</dbReference>
<dbReference type="Pfam" id="PF00326">
    <property type="entry name" value="Peptidase_S9"/>
    <property type="match status" value="1"/>
</dbReference>
<dbReference type="EMBL" id="BAAALF010000108">
    <property type="protein sequence ID" value="GAA1254263.1"/>
    <property type="molecule type" value="Genomic_DNA"/>
</dbReference>
<dbReference type="RefSeq" id="WP_344444325.1">
    <property type="nucleotide sequence ID" value="NZ_BAAALF010000108.1"/>
</dbReference>
<dbReference type="PANTHER" id="PTHR11731">
    <property type="entry name" value="PROTEASE FAMILY S9B,C DIPEPTIDYL-PEPTIDASE IV-RELATED"/>
    <property type="match status" value="1"/>
</dbReference>
<dbReference type="InterPro" id="IPR002469">
    <property type="entry name" value="Peptidase_S9B_N"/>
</dbReference>
<dbReference type="SUPFAM" id="SSF53474">
    <property type="entry name" value="alpha/beta-Hydrolases"/>
    <property type="match status" value="1"/>
</dbReference>
<feature type="domain" description="Peptidase S9 prolyl oligopeptidase catalytic" evidence="1">
    <location>
        <begin position="501"/>
        <end position="698"/>
    </location>
</feature>
<dbReference type="Gene3D" id="2.140.10.30">
    <property type="entry name" value="Dipeptidylpeptidase IV, N-terminal domain"/>
    <property type="match status" value="1"/>
</dbReference>
<dbReference type="Pfam" id="PF07676">
    <property type="entry name" value="PD40"/>
    <property type="match status" value="1"/>
</dbReference>